<keyword evidence="2" id="KW-0732">Signal</keyword>
<gene>
    <name evidence="3" type="ORF">HBR001_LOCUS1837</name>
</gene>
<proteinExistence type="predicted"/>
<evidence type="ECO:0000313" key="4">
    <source>
        <dbReference type="Proteomes" id="UP001162031"/>
    </source>
</evidence>
<feature type="signal peptide" evidence="2">
    <location>
        <begin position="1"/>
        <end position="19"/>
    </location>
</feature>
<organism evidence="3 4">
    <name type="scientific">Hyaloperonospora brassicae</name>
    <name type="common">Brassica downy mildew</name>
    <name type="synonym">Peronospora brassicae</name>
    <dbReference type="NCBI Taxonomy" id="162125"/>
    <lineage>
        <taxon>Eukaryota</taxon>
        <taxon>Sar</taxon>
        <taxon>Stramenopiles</taxon>
        <taxon>Oomycota</taxon>
        <taxon>Peronosporomycetes</taxon>
        <taxon>Peronosporales</taxon>
        <taxon>Peronosporaceae</taxon>
        <taxon>Hyaloperonospora</taxon>
    </lineage>
</organism>
<evidence type="ECO:0000256" key="1">
    <source>
        <dbReference type="SAM" id="MobiDB-lite"/>
    </source>
</evidence>
<feature type="region of interest" description="Disordered" evidence="1">
    <location>
        <begin position="33"/>
        <end position="60"/>
    </location>
</feature>
<comment type="caution">
    <text evidence="3">The sequence shown here is derived from an EMBL/GenBank/DDBJ whole genome shotgun (WGS) entry which is preliminary data.</text>
</comment>
<name>A0AAV0TCA4_HYABA</name>
<evidence type="ECO:0008006" key="5">
    <source>
        <dbReference type="Google" id="ProtNLM"/>
    </source>
</evidence>
<feature type="chain" id="PRO_5043650958" description="RxLR effector candidate protein" evidence="2">
    <location>
        <begin position="20"/>
        <end position="322"/>
    </location>
</feature>
<sequence>MHKLCLLLVASGAFFPVKSVGSITGDGQAVVATPNAGTVPRVDDASSESPELLRSHDRAVDKTALTTADQDLKSNGSTVSSSERDLEDRNAFSGLAQKIKQGISRGVTAALIYLPSGSRHVLKSWQKQKLTPVQAARVIGIDRSGVSPKKLRLWIQHARWHQSTTGKALDYDAAYRVFKGTRGSDKVFERLTALRNVKDAEVGGLTAYMYNKLAKELTHKLGNEASGWMAGRWMKMGLHPEKVAKMLGKGDDLVSTGLYSAAQWVGYVKMLQKKHSKLAIDTEKATNLLVGQLNKKAKVPALRAVWPDHPIFSLAKKKRRTG</sequence>
<accession>A0AAV0TCA4</accession>
<keyword evidence="4" id="KW-1185">Reference proteome</keyword>
<evidence type="ECO:0000313" key="3">
    <source>
        <dbReference type="EMBL" id="CAI5717545.1"/>
    </source>
</evidence>
<dbReference type="Proteomes" id="UP001162031">
    <property type="component" value="Unassembled WGS sequence"/>
</dbReference>
<dbReference type="EMBL" id="CANTFL010000174">
    <property type="protein sequence ID" value="CAI5717545.1"/>
    <property type="molecule type" value="Genomic_DNA"/>
</dbReference>
<evidence type="ECO:0000256" key="2">
    <source>
        <dbReference type="SAM" id="SignalP"/>
    </source>
</evidence>
<reference evidence="3" key="1">
    <citation type="submission" date="2022-12" db="EMBL/GenBank/DDBJ databases">
        <authorList>
            <person name="Webb A."/>
        </authorList>
    </citation>
    <scope>NUCLEOTIDE SEQUENCE</scope>
    <source>
        <strain evidence="3">Hp1</strain>
    </source>
</reference>
<dbReference type="AlphaFoldDB" id="A0AAV0TCA4"/>
<protein>
    <recommendedName>
        <fullName evidence="5">RxLR effector candidate protein</fullName>
    </recommendedName>
</protein>
<feature type="compositionally biased region" description="Basic and acidic residues" evidence="1">
    <location>
        <begin position="51"/>
        <end position="60"/>
    </location>
</feature>